<name>A0A1S9UGZ5_BACCE</name>
<dbReference type="EMBL" id="MUAL01000077">
    <property type="protein sequence ID" value="OOR21500.1"/>
    <property type="molecule type" value="Genomic_DNA"/>
</dbReference>
<dbReference type="AlphaFoldDB" id="A0A1S9UGZ5"/>
<proteinExistence type="predicted"/>
<gene>
    <name evidence="1" type="ORF">BW892_23465</name>
</gene>
<comment type="caution">
    <text evidence="1">The sequence shown here is derived from an EMBL/GenBank/DDBJ whole genome shotgun (WGS) entry which is preliminary data.</text>
</comment>
<reference evidence="1 2" key="1">
    <citation type="submission" date="2017-01" db="EMBL/GenBank/DDBJ databases">
        <title>Bacillus cereus isolates.</title>
        <authorList>
            <person name="Beno S.M."/>
        </authorList>
    </citation>
    <scope>NUCLEOTIDE SEQUENCE [LARGE SCALE GENOMIC DNA]</scope>
    <source>
        <strain evidence="1 2">FSL M7-1219</strain>
    </source>
</reference>
<organism evidence="1 2">
    <name type="scientific">Bacillus cereus</name>
    <dbReference type="NCBI Taxonomy" id="1396"/>
    <lineage>
        <taxon>Bacteria</taxon>
        <taxon>Bacillati</taxon>
        <taxon>Bacillota</taxon>
        <taxon>Bacilli</taxon>
        <taxon>Bacillales</taxon>
        <taxon>Bacillaceae</taxon>
        <taxon>Bacillus</taxon>
        <taxon>Bacillus cereus group</taxon>
    </lineage>
</organism>
<accession>A0A1S9UGZ5</accession>
<dbReference type="InterPro" id="IPR025358">
    <property type="entry name" value="DUF4262"/>
</dbReference>
<dbReference type="Pfam" id="PF14081">
    <property type="entry name" value="DUF4262"/>
    <property type="match status" value="1"/>
</dbReference>
<dbReference type="Proteomes" id="UP000191124">
    <property type="component" value="Unassembled WGS sequence"/>
</dbReference>
<protein>
    <recommendedName>
        <fullName evidence="3">DUF4262 domain-containing protein</fullName>
    </recommendedName>
</protein>
<sequence length="131" mass="15720">MDSWEKEMLQEHGWYMHAVLAEDYDEIYANYHTHGLTHKYNHQDLQIILNIDPEVAHDIFYTVVEEIKYGKKFEEGIEYYNIIENNPVIMKSFKEMNREVLRILLPDERGVLPTHPDCSEDYKTQLDNIEE</sequence>
<evidence type="ECO:0008006" key="3">
    <source>
        <dbReference type="Google" id="ProtNLM"/>
    </source>
</evidence>
<evidence type="ECO:0000313" key="2">
    <source>
        <dbReference type="Proteomes" id="UP000191124"/>
    </source>
</evidence>
<evidence type="ECO:0000313" key="1">
    <source>
        <dbReference type="EMBL" id="OOR21500.1"/>
    </source>
</evidence>